<dbReference type="OrthoDB" id="3125444at2759"/>
<dbReference type="Proteomes" id="UP000775547">
    <property type="component" value="Unassembled WGS sequence"/>
</dbReference>
<comment type="caution">
    <text evidence="3">The sequence shown here is derived from an EMBL/GenBank/DDBJ whole genome shotgun (WGS) entry which is preliminary data.</text>
</comment>
<dbReference type="AlphaFoldDB" id="A0A9P7G4P0"/>
<reference evidence="3" key="2">
    <citation type="submission" date="2021-10" db="EMBL/GenBank/DDBJ databases">
        <title>Phylogenomics reveals ancestral predisposition of the termite-cultivated fungus Termitomyces towards a domesticated lifestyle.</title>
        <authorList>
            <person name="Auxier B."/>
            <person name="Grum-Grzhimaylo A."/>
            <person name="Cardenas M.E."/>
            <person name="Lodge J.D."/>
            <person name="Laessoe T."/>
            <person name="Pedersen O."/>
            <person name="Smith M.E."/>
            <person name="Kuyper T.W."/>
            <person name="Franco-Molano E.A."/>
            <person name="Baroni T.J."/>
            <person name="Aanen D.K."/>
        </authorList>
    </citation>
    <scope>NUCLEOTIDE SEQUENCE</scope>
    <source>
        <strain evidence="3">AP01</strain>
        <tissue evidence="3">Mycelium</tissue>
    </source>
</reference>
<evidence type="ECO:0000256" key="2">
    <source>
        <dbReference type="SAM" id="Phobius"/>
    </source>
</evidence>
<evidence type="ECO:0000313" key="4">
    <source>
        <dbReference type="Proteomes" id="UP000775547"/>
    </source>
</evidence>
<gene>
    <name evidence="3" type="ORF">DXG03_001764</name>
</gene>
<reference evidence="3" key="1">
    <citation type="submission" date="2020-07" db="EMBL/GenBank/DDBJ databases">
        <authorList>
            <person name="Nieuwenhuis M."/>
            <person name="Van De Peppel L.J.J."/>
        </authorList>
    </citation>
    <scope>NUCLEOTIDE SEQUENCE</scope>
    <source>
        <strain evidence="3">AP01</strain>
        <tissue evidence="3">Mycelium</tissue>
    </source>
</reference>
<feature type="transmembrane region" description="Helical" evidence="2">
    <location>
        <begin position="110"/>
        <end position="134"/>
    </location>
</feature>
<name>A0A9P7G4P0_9AGAR</name>
<keyword evidence="2" id="KW-0472">Membrane</keyword>
<keyword evidence="4" id="KW-1185">Reference proteome</keyword>
<dbReference type="EMBL" id="JABCKV010000140">
    <property type="protein sequence ID" value="KAG5643026.1"/>
    <property type="molecule type" value="Genomic_DNA"/>
</dbReference>
<evidence type="ECO:0000256" key="1">
    <source>
        <dbReference type="SAM" id="MobiDB-lite"/>
    </source>
</evidence>
<feature type="region of interest" description="Disordered" evidence="1">
    <location>
        <begin position="331"/>
        <end position="369"/>
    </location>
</feature>
<accession>A0A9P7G4P0</accession>
<protein>
    <submittedName>
        <fullName evidence="3">Uncharacterized protein</fullName>
    </submittedName>
</protein>
<keyword evidence="2" id="KW-1133">Transmembrane helix</keyword>
<feature type="transmembrane region" description="Helical" evidence="2">
    <location>
        <begin position="146"/>
        <end position="166"/>
    </location>
</feature>
<evidence type="ECO:0000313" key="3">
    <source>
        <dbReference type="EMBL" id="KAG5643026.1"/>
    </source>
</evidence>
<keyword evidence="2" id="KW-0812">Transmembrane</keyword>
<feature type="compositionally biased region" description="Basic residues" evidence="1">
    <location>
        <begin position="357"/>
        <end position="369"/>
    </location>
</feature>
<proteinExistence type="predicted"/>
<sequence>MVRVLRQELERMDRKRALEPFLKHVVELGAQLFNASSAISSWVTAAIPILELSSLAPFETVRNFPSFTPSSVPTPNLAASGASVPPAAALVSPLQPNPLLRHAREVSKSITATATVLAAATAIVIALASSTPLAPTTIPNSVSLSSFAKIAFALLVTVFGAGYVYVSMHGKDLLVYEYIVEEEGMDLYMLEDLGCEGVGVDLGEELAFEAPAMDEVIEPTRIPLNIGDRELRDPHSLPLPQVNPILIPLPDDGDEDLFSPVLFPLPDCDSGKDLFNPIFIPLPDCGGNLDLILPEPDTVEDPPLPLNPLAVAFIPHMSLVSKPTPMVPFNPPTSPTHRPRHLETKPPNAGAAAEIKRNKRNKPGKRERKWAKEMAAKELERRTVMVASLPVASDPGPSSRMPPPSLSPPPLSLAPLLPQIVFPIPLDDTNRDLLPGRAIGRQLDTKREVKATRRPRSLSLEWEAKSPDIGFGVFERDFAEGVDGVMVAESKSPR</sequence>
<organism evidence="3 4">
    <name type="scientific">Asterophora parasitica</name>
    <dbReference type="NCBI Taxonomy" id="117018"/>
    <lineage>
        <taxon>Eukaryota</taxon>
        <taxon>Fungi</taxon>
        <taxon>Dikarya</taxon>
        <taxon>Basidiomycota</taxon>
        <taxon>Agaricomycotina</taxon>
        <taxon>Agaricomycetes</taxon>
        <taxon>Agaricomycetidae</taxon>
        <taxon>Agaricales</taxon>
        <taxon>Tricholomatineae</taxon>
        <taxon>Lyophyllaceae</taxon>
        <taxon>Asterophora</taxon>
    </lineage>
</organism>